<keyword evidence="4" id="KW-1185">Reference proteome</keyword>
<gene>
    <name evidence="3" type="ORF">JOF36_005892</name>
</gene>
<evidence type="ECO:0000313" key="4">
    <source>
        <dbReference type="Proteomes" id="UP001519295"/>
    </source>
</evidence>
<accession>A0ABS4W2F2</accession>
<protein>
    <recommendedName>
        <fullName evidence="5">Holin</fullName>
    </recommendedName>
</protein>
<organism evidence="3 4">
    <name type="scientific">Pseudonocardia parietis</name>
    <dbReference type="NCBI Taxonomy" id="570936"/>
    <lineage>
        <taxon>Bacteria</taxon>
        <taxon>Bacillati</taxon>
        <taxon>Actinomycetota</taxon>
        <taxon>Actinomycetes</taxon>
        <taxon>Pseudonocardiales</taxon>
        <taxon>Pseudonocardiaceae</taxon>
        <taxon>Pseudonocardia</taxon>
    </lineage>
</organism>
<evidence type="ECO:0000256" key="1">
    <source>
        <dbReference type="SAM" id="MobiDB-lite"/>
    </source>
</evidence>
<comment type="caution">
    <text evidence="3">The sequence shown here is derived from an EMBL/GenBank/DDBJ whole genome shotgun (WGS) entry which is preliminary data.</text>
</comment>
<evidence type="ECO:0000313" key="3">
    <source>
        <dbReference type="EMBL" id="MBP2370196.1"/>
    </source>
</evidence>
<dbReference type="EMBL" id="JAGINU010000001">
    <property type="protein sequence ID" value="MBP2370196.1"/>
    <property type="molecule type" value="Genomic_DNA"/>
</dbReference>
<dbReference type="Proteomes" id="UP001519295">
    <property type="component" value="Unassembled WGS sequence"/>
</dbReference>
<feature type="region of interest" description="Disordered" evidence="1">
    <location>
        <begin position="66"/>
        <end position="95"/>
    </location>
</feature>
<reference evidence="3 4" key="1">
    <citation type="submission" date="2021-03" db="EMBL/GenBank/DDBJ databases">
        <title>Sequencing the genomes of 1000 actinobacteria strains.</title>
        <authorList>
            <person name="Klenk H.-P."/>
        </authorList>
    </citation>
    <scope>NUCLEOTIDE SEQUENCE [LARGE SCALE GENOMIC DNA]</scope>
    <source>
        <strain evidence="3 4">DSM 45256</strain>
    </source>
</reference>
<proteinExistence type="predicted"/>
<keyword evidence="2" id="KW-0472">Membrane</keyword>
<feature type="transmembrane region" description="Helical" evidence="2">
    <location>
        <begin position="9"/>
        <end position="31"/>
    </location>
</feature>
<evidence type="ECO:0008006" key="5">
    <source>
        <dbReference type="Google" id="ProtNLM"/>
    </source>
</evidence>
<keyword evidence="2" id="KW-0812">Transmembrane</keyword>
<keyword evidence="2" id="KW-1133">Transmembrane helix</keyword>
<sequence length="95" mass="9990">MPGRVERKVAWSSIATYIASAAGLAALQAVGDTQLIEALPDPAEPFALALLPLAATFVAGYKARHTPRPDLWDDEPGDHVAGPGRPAFDPDSVQD</sequence>
<feature type="transmembrane region" description="Helical" evidence="2">
    <location>
        <begin position="43"/>
        <end position="61"/>
    </location>
</feature>
<evidence type="ECO:0000256" key="2">
    <source>
        <dbReference type="SAM" id="Phobius"/>
    </source>
</evidence>
<dbReference type="RefSeq" id="WP_210033252.1">
    <property type="nucleotide sequence ID" value="NZ_JAGINU010000001.1"/>
</dbReference>
<name>A0ABS4W2F2_9PSEU</name>